<dbReference type="Proteomes" id="UP001597112">
    <property type="component" value="Unassembled WGS sequence"/>
</dbReference>
<proteinExistence type="predicted"/>
<evidence type="ECO:0000256" key="1">
    <source>
        <dbReference type="ARBA" id="ARBA00022729"/>
    </source>
</evidence>
<dbReference type="Pfam" id="PF13205">
    <property type="entry name" value="Big_5"/>
    <property type="match status" value="1"/>
</dbReference>
<comment type="caution">
    <text evidence="4">The sequence shown here is derived from an EMBL/GenBank/DDBJ whole genome shotgun (WGS) entry which is preliminary data.</text>
</comment>
<evidence type="ECO:0000313" key="5">
    <source>
        <dbReference type="Proteomes" id="UP001597112"/>
    </source>
</evidence>
<accession>A0ABW3K8Q2</accession>
<keyword evidence="1 2" id="KW-0732">Signal</keyword>
<evidence type="ECO:0000256" key="2">
    <source>
        <dbReference type="SAM" id="SignalP"/>
    </source>
</evidence>
<reference evidence="5" key="1">
    <citation type="journal article" date="2019" name="Int. J. Syst. Evol. Microbiol.">
        <title>The Global Catalogue of Microorganisms (GCM) 10K type strain sequencing project: providing services to taxonomists for standard genome sequencing and annotation.</title>
        <authorList>
            <consortium name="The Broad Institute Genomics Platform"/>
            <consortium name="The Broad Institute Genome Sequencing Center for Infectious Disease"/>
            <person name="Wu L."/>
            <person name="Ma J."/>
        </authorList>
    </citation>
    <scope>NUCLEOTIDE SEQUENCE [LARGE SCALE GENOMIC DNA]</scope>
    <source>
        <strain evidence="5">CCUG 58938</strain>
    </source>
</reference>
<feature type="signal peptide" evidence="2">
    <location>
        <begin position="1"/>
        <end position="20"/>
    </location>
</feature>
<dbReference type="SUPFAM" id="SSF49478">
    <property type="entry name" value="Cna protein B-type domain"/>
    <property type="match status" value="1"/>
</dbReference>
<evidence type="ECO:0000313" key="4">
    <source>
        <dbReference type="EMBL" id="MFD1002377.1"/>
    </source>
</evidence>
<dbReference type="PROSITE" id="PS51257">
    <property type="entry name" value="PROKAR_LIPOPROTEIN"/>
    <property type="match status" value="1"/>
</dbReference>
<protein>
    <submittedName>
        <fullName evidence="4">Ig-like domain-containing protein</fullName>
    </submittedName>
</protein>
<evidence type="ECO:0000259" key="3">
    <source>
        <dbReference type="Pfam" id="PF13205"/>
    </source>
</evidence>
<name>A0ABW3K8Q2_9BACT</name>
<organism evidence="4 5">
    <name type="scientific">Ohtaekwangia kribbensis</name>
    <dbReference type="NCBI Taxonomy" id="688913"/>
    <lineage>
        <taxon>Bacteria</taxon>
        <taxon>Pseudomonadati</taxon>
        <taxon>Bacteroidota</taxon>
        <taxon>Cytophagia</taxon>
        <taxon>Cytophagales</taxon>
        <taxon>Fulvivirgaceae</taxon>
        <taxon>Ohtaekwangia</taxon>
    </lineage>
</organism>
<dbReference type="InterPro" id="IPR032812">
    <property type="entry name" value="SbsA_Ig"/>
</dbReference>
<dbReference type="RefSeq" id="WP_377583418.1">
    <property type="nucleotide sequence ID" value="NZ_JBHTKA010000008.1"/>
</dbReference>
<gene>
    <name evidence="4" type="ORF">ACFQ21_23830</name>
</gene>
<keyword evidence="5" id="KW-1185">Reference proteome</keyword>
<feature type="chain" id="PRO_5047108496" evidence="2">
    <location>
        <begin position="21"/>
        <end position="565"/>
    </location>
</feature>
<feature type="domain" description="SbsA Ig-like" evidence="3">
    <location>
        <begin position="31"/>
        <end position="120"/>
    </location>
</feature>
<sequence length="565" mass="64303">MKLKKSLHWLIFPLFILSCARQTSPTGGPKDTIPPILMRSFPVKEQTNFKDNTIELIFDEAVAVNNPKEQIIITPDINKEYDIIARKNKVSLTLKAKLKDSTTYSFNFRDAVQDITEKNPAVNLKLALSTGSYIDSLSIEGTAVDPLKNKEYKDVTIALYESDTFNILKHKPVYLTKSNDKGRYRLENLKPGIYHLYGIDDKNRNLIVDSKTESYGFLVDSINLTKDIKSINIPLIKLDARPLKLTNSRPYNTYFNIKTSKNLKQFRLSSPGEVVMSSFGDDQSNIKIYNTFDTKDSVAITLQALDSVNNSLDTVLYAKFSEREVKPEAFTTKSEGFRVLANKGTIKGKVQFNKPLLDVHFDSIIYRIDSAKTITFSRENILWDSLHNRLTIEKTFDKSLLAKPTESEIKATTPIQKPSPQTKTAPKKVVSHQLLFGKGAFISIELDSSKHSEEQLKPIALEETGIIFIDVQTTEPNFIVELLDKNFNVIASQKNIRKPQFEDLSPSEYQIRLIIDKDNDGKWSPGNYILKHEPEPIRFYRNEKANPVINLKANWEVGPLLIKYP</sequence>
<dbReference type="EMBL" id="JBHTKA010000008">
    <property type="protein sequence ID" value="MFD1002377.1"/>
    <property type="molecule type" value="Genomic_DNA"/>
</dbReference>